<accession>A0AAD5PM40</accession>
<gene>
    <name evidence="2" type="ORF">GHT06_020484</name>
</gene>
<protein>
    <recommendedName>
        <fullName evidence="1">Integrase p58-like C-terminal domain-containing protein</fullName>
    </recommendedName>
</protein>
<dbReference type="InterPro" id="IPR054465">
    <property type="entry name" value="Integrase_p58-like_C"/>
</dbReference>
<dbReference type="AlphaFoldDB" id="A0AAD5PM40"/>
<evidence type="ECO:0000313" key="2">
    <source>
        <dbReference type="EMBL" id="KAI9552616.1"/>
    </source>
</evidence>
<evidence type="ECO:0000313" key="3">
    <source>
        <dbReference type="Proteomes" id="UP000820818"/>
    </source>
</evidence>
<reference evidence="2 3" key="1">
    <citation type="submission" date="2022-05" db="EMBL/GenBank/DDBJ databases">
        <title>A multi-omics perspective on studying reproductive biology in Daphnia sinensis.</title>
        <authorList>
            <person name="Jia J."/>
        </authorList>
    </citation>
    <scope>NUCLEOTIDE SEQUENCE [LARGE SCALE GENOMIC DNA]</scope>
    <source>
        <strain evidence="2 3">WSL</strain>
    </source>
</reference>
<proteinExistence type="predicted"/>
<sequence length="97" mass="11130">MRTSLTGISKKLIPRFIGPFRILKVNNNSTVEIQQDVGKQTQLVHVNRIKPLFESMIWKDEPGVEFLDARIEKQAEKLLRETVNELKISPLSLETSV</sequence>
<dbReference type="EMBL" id="WJBH02000009">
    <property type="protein sequence ID" value="KAI9552616.1"/>
    <property type="molecule type" value="Genomic_DNA"/>
</dbReference>
<dbReference type="Pfam" id="PF22938">
    <property type="entry name" value="Integrase_p58_C"/>
    <property type="match status" value="1"/>
</dbReference>
<organism evidence="2 3">
    <name type="scientific">Daphnia sinensis</name>
    <dbReference type="NCBI Taxonomy" id="1820382"/>
    <lineage>
        <taxon>Eukaryota</taxon>
        <taxon>Metazoa</taxon>
        <taxon>Ecdysozoa</taxon>
        <taxon>Arthropoda</taxon>
        <taxon>Crustacea</taxon>
        <taxon>Branchiopoda</taxon>
        <taxon>Diplostraca</taxon>
        <taxon>Cladocera</taxon>
        <taxon>Anomopoda</taxon>
        <taxon>Daphniidae</taxon>
        <taxon>Daphnia</taxon>
        <taxon>Daphnia similis group</taxon>
    </lineage>
</organism>
<comment type="caution">
    <text evidence="2">The sequence shown here is derived from an EMBL/GenBank/DDBJ whole genome shotgun (WGS) entry which is preliminary data.</text>
</comment>
<feature type="domain" description="Integrase p58-like C-terminal" evidence="1">
    <location>
        <begin position="18"/>
        <end position="51"/>
    </location>
</feature>
<evidence type="ECO:0000259" key="1">
    <source>
        <dbReference type="Pfam" id="PF22938"/>
    </source>
</evidence>
<dbReference type="Proteomes" id="UP000820818">
    <property type="component" value="Linkage Group LG9"/>
</dbReference>
<name>A0AAD5PM40_9CRUS</name>
<keyword evidence="3" id="KW-1185">Reference proteome</keyword>